<dbReference type="AlphaFoldDB" id="A0A370GNM5"/>
<evidence type="ECO:0000313" key="3">
    <source>
        <dbReference type="Proteomes" id="UP000255355"/>
    </source>
</evidence>
<evidence type="ECO:0000313" key="2">
    <source>
        <dbReference type="EMBL" id="RDI43543.1"/>
    </source>
</evidence>
<organism evidence="2 3">
    <name type="scientific">Nocardia mexicana</name>
    <dbReference type="NCBI Taxonomy" id="279262"/>
    <lineage>
        <taxon>Bacteria</taxon>
        <taxon>Bacillati</taxon>
        <taxon>Actinomycetota</taxon>
        <taxon>Actinomycetes</taxon>
        <taxon>Mycobacteriales</taxon>
        <taxon>Nocardiaceae</taxon>
        <taxon>Nocardia</taxon>
    </lineage>
</organism>
<accession>A0A370GNM5</accession>
<protein>
    <submittedName>
        <fullName evidence="2">Uncharacterized protein</fullName>
    </submittedName>
</protein>
<sequence>MSNSSSHPSRPNEKPKRLTDAQRHEQQIAPIADEAALDEASERVARHARRVTLWQRRLAESTEAYLQVAALDTEATHRAHVWDCCKIR</sequence>
<feature type="region of interest" description="Disordered" evidence="1">
    <location>
        <begin position="1"/>
        <end position="36"/>
    </location>
</feature>
<comment type="caution">
    <text evidence="2">The sequence shown here is derived from an EMBL/GenBank/DDBJ whole genome shotgun (WGS) entry which is preliminary data.</text>
</comment>
<keyword evidence="3" id="KW-1185">Reference proteome</keyword>
<dbReference type="EMBL" id="QQAZ01000020">
    <property type="protein sequence ID" value="RDI43543.1"/>
    <property type="molecule type" value="Genomic_DNA"/>
</dbReference>
<reference evidence="2 3" key="1">
    <citation type="submission" date="2018-07" db="EMBL/GenBank/DDBJ databases">
        <title>Genomic Encyclopedia of Type Strains, Phase IV (KMG-IV): sequencing the most valuable type-strain genomes for metagenomic binning, comparative biology and taxonomic classification.</title>
        <authorList>
            <person name="Goeker M."/>
        </authorList>
    </citation>
    <scope>NUCLEOTIDE SEQUENCE [LARGE SCALE GENOMIC DNA]</scope>
    <source>
        <strain evidence="2 3">DSM 44952</strain>
    </source>
</reference>
<gene>
    <name evidence="2" type="ORF">DFR68_12010</name>
</gene>
<proteinExistence type="predicted"/>
<dbReference type="Proteomes" id="UP000255355">
    <property type="component" value="Unassembled WGS sequence"/>
</dbReference>
<name>A0A370GNM5_9NOCA</name>
<evidence type="ECO:0000256" key="1">
    <source>
        <dbReference type="SAM" id="MobiDB-lite"/>
    </source>
</evidence>
<feature type="compositionally biased region" description="Basic and acidic residues" evidence="1">
    <location>
        <begin position="10"/>
        <end position="26"/>
    </location>
</feature>